<keyword evidence="5 7" id="KW-1133">Transmembrane helix</keyword>
<keyword evidence="6 7" id="KW-0472">Membrane</keyword>
<evidence type="ECO:0000256" key="5">
    <source>
        <dbReference type="ARBA" id="ARBA00022989"/>
    </source>
</evidence>
<protein>
    <submittedName>
        <fullName evidence="9">ABC transporter permease</fullName>
    </submittedName>
</protein>
<dbReference type="RefSeq" id="WP_378281462.1">
    <property type="nucleotide sequence ID" value="NZ_JBHSON010000010.1"/>
</dbReference>
<dbReference type="EMBL" id="JBHSON010000010">
    <property type="protein sequence ID" value="MFC5745838.1"/>
    <property type="molecule type" value="Genomic_DNA"/>
</dbReference>
<keyword evidence="2 7" id="KW-0813">Transport</keyword>
<name>A0ABW0ZWP9_9ACTN</name>
<keyword evidence="3" id="KW-1003">Cell membrane</keyword>
<evidence type="ECO:0000256" key="6">
    <source>
        <dbReference type="ARBA" id="ARBA00023136"/>
    </source>
</evidence>
<reference evidence="10" key="1">
    <citation type="journal article" date="2019" name="Int. J. Syst. Evol. Microbiol.">
        <title>The Global Catalogue of Microorganisms (GCM) 10K type strain sequencing project: providing services to taxonomists for standard genome sequencing and annotation.</title>
        <authorList>
            <consortium name="The Broad Institute Genomics Platform"/>
            <consortium name="The Broad Institute Genome Sequencing Center for Infectious Disease"/>
            <person name="Wu L."/>
            <person name="Ma J."/>
        </authorList>
    </citation>
    <scope>NUCLEOTIDE SEQUENCE [LARGE SCALE GENOMIC DNA]</scope>
    <source>
        <strain evidence="10">KCTC 42087</strain>
    </source>
</reference>
<accession>A0ABW0ZWP9</accession>
<evidence type="ECO:0000259" key="8">
    <source>
        <dbReference type="PROSITE" id="PS50928"/>
    </source>
</evidence>
<evidence type="ECO:0000256" key="7">
    <source>
        <dbReference type="RuleBase" id="RU363032"/>
    </source>
</evidence>
<evidence type="ECO:0000256" key="4">
    <source>
        <dbReference type="ARBA" id="ARBA00022692"/>
    </source>
</evidence>
<dbReference type="PANTHER" id="PTHR43163:SF6">
    <property type="entry name" value="DIPEPTIDE TRANSPORT SYSTEM PERMEASE PROTEIN DPPB-RELATED"/>
    <property type="match status" value="1"/>
</dbReference>
<dbReference type="CDD" id="cd06261">
    <property type="entry name" value="TM_PBP2"/>
    <property type="match status" value="1"/>
</dbReference>
<dbReference type="PANTHER" id="PTHR43163">
    <property type="entry name" value="DIPEPTIDE TRANSPORT SYSTEM PERMEASE PROTEIN DPPB-RELATED"/>
    <property type="match status" value="1"/>
</dbReference>
<evidence type="ECO:0000313" key="9">
    <source>
        <dbReference type="EMBL" id="MFC5745838.1"/>
    </source>
</evidence>
<dbReference type="Pfam" id="PF00528">
    <property type="entry name" value="BPD_transp_1"/>
    <property type="match status" value="1"/>
</dbReference>
<comment type="caution">
    <text evidence="9">The sequence shown here is derived from an EMBL/GenBank/DDBJ whole genome shotgun (WGS) entry which is preliminary data.</text>
</comment>
<keyword evidence="10" id="KW-1185">Reference proteome</keyword>
<keyword evidence="4 7" id="KW-0812">Transmembrane</keyword>
<feature type="transmembrane region" description="Helical" evidence="7">
    <location>
        <begin position="176"/>
        <end position="199"/>
    </location>
</feature>
<feature type="domain" description="ABC transmembrane type-1" evidence="8">
    <location>
        <begin position="94"/>
        <end position="303"/>
    </location>
</feature>
<feature type="transmembrane region" description="Helical" evidence="7">
    <location>
        <begin position="100"/>
        <end position="118"/>
    </location>
</feature>
<sequence>MRAVARLLARLVATFLLVTFAATLLLQLTPGSPATVMAGDNTSPAVVDAINRQYGFDDPLLVRYGDWLAGLFRGDLGISYLNRQPVLDTILRRFPVTFELALLATLLALAIAVPLAVLCAQHQGSRLDRLVGALGSAGVSVPSFVVAMTLIYLLAYRTHVFPLIGWTPFTEAPLENVRGAVLPVVSIALADTVVLLRVLRADLIQTLQQDFIALARSKGLPRRTIMWRHALRPSSFSLLTLSALTLARLLAGTVLVETIFVLPGLGTLLLESITNKDLVTVQGTVAFIAIAFLAVNFLVDLLYGLLDPRTRVRA</sequence>
<gene>
    <name evidence="9" type="ORF">ACFPZN_09485</name>
</gene>
<dbReference type="InterPro" id="IPR045621">
    <property type="entry name" value="BPD_transp_1_N"/>
</dbReference>
<evidence type="ECO:0000256" key="1">
    <source>
        <dbReference type="ARBA" id="ARBA00004651"/>
    </source>
</evidence>
<dbReference type="InterPro" id="IPR000515">
    <property type="entry name" value="MetI-like"/>
</dbReference>
<dbReference type="InterPro" id="IPR035906">
    <property type="entry name" value="MetI-like_sf"/>
</dbReference>
<evidence type="ECO:0000256" key="2">
    <source>
        <dbReference type="ARBA" id="ARBA00022448"/>
    </source>
</evidence>
<dbReference type="Gene3D" id="1.10.3720.10">
    <property type="entry name" value="MetI-like"/>
    <property type="match status" value="1"/>
</dbReference>
<evidence type="ECO:0000313" key="10">
    <source>
        <dbReference type="Proteomes" id="UP001596074"/>
    </source>
</evidence>
<dbReference type="PROSITE" id="PS50928">
    <property type="entry name" value="ABC_TM1"/>
    <property type="match status" value="1"/>
</dbReference>
<dbReference type="Proteomes" id="UP001596074">
    <property type="component" value="Unassembled WGS sequence"/>
</dbReference>
<feature type="transmembrane region" description="Helical" evidence="7">
    <location>
        <begin position="130"/>
        <end position="156"/>
    </location>
</feature>
<organism evidence="9 10">
    <name type="scientific">Actinomadura rugatobispora</name>
    <dbReference type="NCBI Taxonomy" id="1994"/>
    <lineage>
        <taxon>Bacteria</taxon>
        <taxon>Bacillati</taxon>
        <taxon>Actinomycetota</taxon>
        <taxon>Actinomycetes</taxon>
        <taxon>Streptosporangiales</taxon>
        <taxon>Thermomonosporaceae</taxon>
        <taxon>Actinomadura</taxon>
    </lineage>
</organism>
<evidence type="ECO:0000256" key="3">
    <source>
        <dbReference type="ARBA" id="ARBA00022475"/>
    </source>
</evidence>
<dbReference type="SUPFAM" id="SSF161098">
    <property type="entry name" value="MetI-like"/>
    <property type="match status" value="1"/>
</dbReference>
<comment type="subcellular location">
    <subcellularLocation>
        <location evidence="1 7">Cell membrane</location>
        <topology evidence="1 7">Multi-pass membrane protein</topology>
    </subcellularLocation>
</comment>
<feature type="transmembrane region" description="Helical" evidence="7">
    <location>
        <begin position="236"/>
        <end position="265"/>
    </location>
</feature>
<comment type="similarity">
    <text evidence="7">Belongs to the binding-protein-dependent transport system permease family.</text>
</comment>
<proteinExistence type="inferred from homology"/>
<feature type="transmembrane region" description="Helical" evidence="7">
    <location>
        <begin position="285"/>
        <end position="306"/>
    </location>
</feature>
<dbReference type="Pfam" id="PF19300">
    <property type="entry name" value="BPD_transp_1_N"/>
    <property type="match status" value="1"/>
</dbReference>